<evidence type="ECO:0000313" key="4">
    <source>
        <dbReference type="Proteomes" id="UP000541610"/>
    </source>
</evidence>
<protein>
    <recommendedName>
        <fullName evidence="2">EF-hand domain-containing protein</fullName>
    </recommendedName>
</protein>
<dbReference type="Gene3D" id="1.10.238.10">
    <property type="entry name" value="EF-hand"/>
    <property type="match status" value="2"/>
</dbReference>
<proteinExistence type="predicted"/>
<dbReference type="InterPro" id="IPR024096">
    <property type="entry name" value="NO_sig/Golgi_transp_ligand-bd"/>
</dbReference>
<evidence type="ECO:0000259" key="2">
    <source>
        <dbReference type="PROSITE" id="PS50222"/>
    </source>
</evidence>
<dbReference type="EMBL" id="JABANP010000037">
    <property type="protein sequence ID" value="KAF4694064.1"/>
    <property type="molecule type" value="Genomic_DNA"/>
</dbReference>
<accession>A0A7J6PD07</accession>
<feature type="domain" description="EF-hand" evidence="2">
    <location>
        <begin position="25"/>
        <end position="60"/>
    </location>
</feature>
<gene>
    <name evidence="3" type="ORF">FOZ60_009179</name>
</gene>
<dbReference type="SUPFAM" id="SSF47473">
    <property type="entry name" value="EF-hand"/>
    <property type="match status" value="1"/>
</dbReference>
<dbReference type="Proteomes" id="UP000541610">
    <property type="component" value="Unassembled WGS sequence"/>
</dbReference>
<comment type="caution">
    <text evidence="3">The sequence shown here is derived from an EMBL/GenBank/DDBJ whole genome shotgun (WGS) entry which is preliminary data.</text>
</comment>
<dbReference type="InterPro" id="IPR011992">
    <property type="entry name" value="EF-hand-dom_pair"/>
</dbReference>
<dbReference type="AlphaFoldDB" id="A0A7J6PD07"/>
<dbReference type="OrthoDB" id="26525at2759"/>
<dbReference type="InterPro" id="IPR018247">
    <property type="entry name" value="EF_Hand_1_Ca_BS"/>
</dbReference>
<organism evidence="3 4">
    <name type="scientific">Perkinsus olseni</name>
    <name type="common">Perkinsus atlanticus</name>
    <dbReference type="NCBI Taxonomy" id="32597"/>
    <lineage>
        <taxon>Eukaryota</taxon>
        <taxon>Sar</taxon>
        <taxon>Alveolata</taxon>
        <taxon>Perkinsozoa</taxon>
        <taxon>Perkinsea</taxon>
        <taxon>Perkinsida</taxon>
        <taxon>Perkinsidae</taxon>
        <taxon>Perkinsus</taxon>
    </lineage>
</organism>
<dbReference type="PROSITE" id="PS00018">
    <property type="entry name" value="EF_HAND_1"/>
    <property type="match status" value="1"/>
</dbReference>
<dbReference type="InterPro" id="IPR002048">
    <property type="entry name" value="EF_hand_dom"/>
</dbReference>
<reference evidence="3 4" key="1">
    <citation type="submission" date="2020-04" db="EMBL/GenBank/DDBJ databases">
        <title>Perkinsus olseni comparative genomics.</title>
        <authorList>
            <person name="Bogema D.R."/>
        </authorList>
    </citation>
    <scope>NUCLEOTIDE SEQUENCE [LARGE SCALE GENOMIC DNA]</scope>
    <source>
        <strain evidence="3">00978-12</strain>
    </source>
</reference>
<dbReference type="GO" id="GO:0005509">
    <property type="term" value="F:calcium ion binding"/>
    <property type="evidence" value="ECO:0007669"/>
    <property type="project" value="InterPro"/>
</dbReference>
<dbReference type="Gene3D" id="3.30.1380.20">
    <property type="entry name" value="Trafficking protein particle complex subunit 3"/>
    <property type="match status" value="1"/>
</dbReference>
<name>A0A7J6PD07_PEROL</name>
<keyword evidence="1" id="KW-0106">Calcium</keyword>
<feature type="domain" description="EF-hand" evidence="2">
    <location>
        <begin position="128"/>
        <end position="163"/>
    </location>
</feature>
<dbReference type="Pfam" id="PF13499">
    <property type="entry name" value="EF-hand_7"/>
    <property type="match status" value="1"/>
</dbReference>
<dbReference type="PROSITE" id="PS50222">
    <property type="entry name" value="EF_HAND_2"/>
    <property type="match status" value="2"/>
</dbReference>
<dbReference type="SUPFAM" id="SSF111126">
    <property type="entry name" value="Ligand-binding domain in the NO signalling and Golgi transport"/>
    <property type="match status" value="1"/>
</dbReference>
<sequence>MSSPKSGRKTQVDPVARNSRGGVLVREEALRVAWDFFDFKGAGKITANDLKERLVPFNKNITSKDLKFMMNNQNEMTFKELFALLRGNQLTGFDPAAEAFKMYDPQNTGYVNMDTVKEFFGSAGYGALSDDDTKAILQAADADGDGKLGLEDFRKLTMVWYRTVCLESMGMWIGERLGKQELETMYPEQKASLERDDLAGSYVIHDNGFAPIEEVAKAGVNYNDVEATPPHVVNRIEQTLELPKGIIAGYLAALGHPCYVGYFDITEAPVVGGCCFKVTMAADAEQQPPTSVVPARPAEERVGAALHLGSLEAFLGSDAYRFRPSRRRPVEVTAKEDLTLTQRTKQVSDAALTKPLSASGPVSVIQGTPQRRVSLTPKSTAPAALVPTLELPRPKSATMTSISGRSAYRCSLVQGMTTKPDARKTPLLAALYERVHWKDEVEYEAPVVEEHVDSDLLSGPFSVAYASLLRISEDFDLTPTSTVTFTDFVPLFYWFRIGQSMQTALTVIRIAADTNSNAYLQRATNDREAVVDPGYTGELVHLFQQLRERFGGPSGSRTAEWLAKYDRVWRKPSLRHEIVARLFVQARVVKPHDVRKEHTVTFHELWRLLCRSALTFACVQLMELVVERLHERPVGHTTVAMGKIVSEFLLMQHDDDRRRAALMAWQEEEAKFMLGLVALRQRRGATSRTTYAAQNDAADVLRVLAERLRAEKDTMMVDCVEETVEANGTERAKEGNVKLGAFAQVLLNNGLLDPVS</sequence>
<evidence type="ECO:0000256" key="1">
    <source>
        <dbReference type="ARBA" id="ARBA00022837"/>
    </source>
</evidence>
<evidence type="ECO:0000313" key="3">
    <source>
        <dbReference type="EMBL" id="KAF4694064.1"/>
    </source>
</evidence>